<evidence type="ECO:0000313" key="3">
    <source>
        <dbReference type="Proteomes" id="UP000515237"/>
    </source>
</evidence>
<protein>
    <submittedName>
        <fullName evidence="2">PepSY-like domain-containing protein</fullName>
    </submittedName>
</protein>
<geneLocation type="plasmid" evidence="2 3">
    <name>unnamed1</name>
</geneLocation>
<keyword evidence="3" id="KW-1185">Reference proteome</keyword>
<name>A0A7G7G221_9BACT</name>
<keyword evidence="2" id="KW-0614">Plasmid</keyword>
<dbReference type="PROSITE" id="PS51257">
    <property type="entry name" value="PROKAR_LIPOPROTEIN"/>
    <property type="match status" value="1"/>
</dbReference>
<evidence type="ECO:0000259" key="1">
    <source>
        <dbReference type="Pfam" id="PF11396"/>
    </source>
</evidence>
<dbReference type="Pfam" id="PF11396">
    <property type="entry name" value="PepSY_like"/>
    <property type="match status" value="1"/>
</dbReference>
<sequence>MKKLLVLISSIVALSACTPDTQSQKVPKQIVAAFQKIHPEANITQWNDESPIWEAKYKNSQEIGAVSFNPKGEVVETELEIDDSQLTNQTAILEYIHSKYPKEEMQSIEKITKQDGNITYEIQITGKELVFDSQGNFLEEELD</sequence>
<evidence type="ECO:0000313" key="2">
    <source>
        <dbReference type="EMBL" id="QNF31205.1"/>
    </source>
</evidence>
<gene>
    <name evidence="2" type="ORF">HUW51_00160</name>
</gene>
<feature type="domain" description="Putative beta-lactamase-inhibitor-like PepSY-like" evidence="1">
    <location>
        <begin position="65"/>
        <end position="138"/>
    </location>
</feature>
<dbReference type="Proteomes" id="UP000515237">
    <property type="component" value="Plasmid unnamed1"/>
</dbReference>
<accession>A0A7G7G221</accession>
<dbReference type="AlphaFoldDB" id="A0A7G7G221"/>
<dbReference type="EMBL" id="CP055154">
    <property type="protein sequence ID" value="QNF31205.1"/>
    <property type="molecule type" value="Genomic_DNA"/>
</dbReference>
<proteinExistence type="predicted"/>
<dbReference type="InterPro" id="IPR021533">
    <property type="entry name" value="PepSY-like"/>
</dbReference>
<dbReference type="SUPFAM" id="SSF160574">
    <property type="entry name" value="BT0923-like"/>
    <property type="match status" value="1"/>
</dbReference>
<reference evidence="2 3" key="1">
    <citation type="journal article" date="2018" name="Int. J. Syst. Evol. Microbiol.">
        <title>Adhaeribacter swui sp. nov., isolated from wet mud.</title>
        <authorList>
            <person name="Kim D.U."/>
            <person name="Kim K.W."/>
            <person name="Kang M.S."/>
            <person name="Kim J.Y."/>
            <person name="Jang J.H."/>
            <person name="Kim M.K."/>
        </authorList>
    </citation>
    <scope>NUCLEOTIDE SEQUENCE [LARGE SCALE GENOMIC DNA]</scope>
    <source>
        <strain evidence="2 3">KCTC 52873</strain>
        <plasmid evidence="2">unnamed1</plasmid>
    </source>
</reference>
<dbReference type="RefSeq" id="WP_185269887.1">
    <property type="nucleotide sequence ID" value="NZ_CP055154.1"/>
</dbReference>
<dbReference type="Gene3D" id="3.10.450.360">
    <property type="match status" value="1"/>
</dbReference>
<organism evidence="2 3">
    <name type="scientific">Adhaeribacter swui</name>
    <dbReference type="NCBI Taxonomy" id="2086471"/>
    <lineage>
        <taxon>Bacteria</taxon>
        <taxon>Pseudomonadati</taxon>
        <taxon>Bacteroidota</taxon>
        <taxon>Cytophagia</taxon>
        <taxon>Cytophagales</taxon>
        <taxon>Hymenobacteraceae</taxon>
        <taxon>Adhaeribacter</taxon>
    </lineage>
</organism>
<dbReference type="KEGG" id="aswu:HUW51_00160"/>